<dbReference type="PANTHER" id="PTHR23324:SF83">
    <property type="entry name" value="SEC14-LIKE PROTEIN 2"/>
    <property type="match status" value="1"/>
</dbReference>
<protein>
    <submittedName>
        <fullName evidence="4">DgyrCDS9281</fullName>
    </submittedName>
</protein>
<evidence type="ECO:0000256" key="1">
    <source>
        <dbReference type="SAM" id="MobiDB-lite"/>
    </source>
</evidence>
<keyword evidence="5" id="KW-1185">Reference proteome</keyword>
<feature type="domain" description="GOLD" evidence="3">
    <location>
        <begin position="284"/>
        <end position="388"/>
    </location>
</feature>
<dbReference type="InterPro" id="IPR009038">
    <property type="entry name" value="GOLD_dom"/>
</dbReference>
<dbReference type="InterPro" id="IPR051064">
    <property type="entry name" value="SEC14/CRAL-TRIO_domain"/>
</dbReference>
<dbReference type="InterPro" id="IPR036598">
    <property type="entry name" value="GOLD_dom_sf"/>
</dbReference>
<dbReference type="Pfam" id="PF00650">
    <property type="entry name" value="CRAL_TRIO"/>
    <property type="match status" value="1"/>
</dbReference>
<dbReference type="SMART" id="SM00516">
    <property type="entry name" value="SEC14"/>
    <property type="match status" value="1"/>
</dbReference>
<dbReference type="Proteomes" id="UP000549394">
    <property type="component" value="Unassembled WGS sequence"/>
</dbReference>
<dbReference type="SUPFAM" id="SSF46938">
    <property type="entry name" value="CRAL/TRIO N-terminal domain"/>
    <property type="match status" value="1"/>
</dbReference>
<dbReference type="PRINTS" id="PR00180">
    <property type="entry name" value="CRETINALDHBP"/>
</dbReference>
<dbReference type="Gene3D" id="3.40.525.10">
    <property type="entry name" value="CRAL-TRIO lipid binding domain"/>
    <property type="match status" value="1"/>
</dbReference>
<dbReference type="AlphaFoldDB" id="A0A7I8VWK0"/>
<dbReference type="OrthoDB" id="1434354at2759"/>
<reference evidence="4 5" key="1">
    <citation type="submission" date="2020-08" db="EMBL/GenBank/DDBJ databases">
        <authorList>
            <person name="Hejnol A."/>
        </authorList>
    </citation>
    <scope>NUCLEOTIDE SEQUENCE [LARGE SCALE GENOMIC DNA]</scope>
</reference>
<dbReference type="PROSITE" id="PS50191">
    <property type="entry name" value="CRAL_TRIO"/>
    <property type="match status" value="1"/>
</dbReference>
<dbReference type="Gene3D" id="2.60.120.680">
    <property type="entry name" value="GOLD domain"/>
    <property type="match status" value="1"/>
</dbReference>
<name>A0A7I8VWK0_9ANNE</name>
<dbReference type="PROSITE" id="PS50866">
    <property type="entry name" value="GOLD"/>
    <property type="match status" value="1"/>
</dbReference>
<dbReference type="SUPFAM" id="SSF52087">
    <property type="entry name" value="CRAL/TRIO domain"/>
    <property type="match status" value="1"/>
</dbReference>
<dbReference type="InterPro" id="IPR058960">
    <property type="entry name" value="Ctg-1-like_C"/>
</dbReference>
<dbReference type="GO" id="GO:0005737">
    <property type="term" value="C:cytoplasm"/>
    <property type="evidence" value="ECO:0007669"/>
    <property type="project" value="TreeGrafter"/>
</dbReference>
<gene>
    <name evidence="4" type="ORF">DGYR_LOCUS8767</name>
</gene>
<dbReference type="InterPro" id="IPR001251">
    <property type="entry name" value="CRAL-TRIO_dom"/>
</dbReference>
<dbReference type="InterPro" id="IPR011074">
    <property type="entry name" value="CRAL/TRIO_N_dom"/>
</dbReference>
<feature type="region of interest" description="Disordered" evidence="1">
    <location>
        <begin position="398"/>
        <end position="430"/>
    </location>
</feature>
<evidence type="ECO:0000259" key="3">
    <source>
        <dbReference type="PROSITE" id="PS50866"/>
    </source>
</evidence>
<dbReference type="EMBL" id="CAJFCJ010000013">
    <property type="protein sequence ID" value="CAD5120717.1"/>
    <property type="molecule type" value="Genomic_DNA"/>
</dbReference>
<feature type="compositionally biased region" description="Acidic residues" evidence="1">
    <location>
        <begin position="403"/>
        <end position="413"/>
    </location>
</feature>
<evidence type="ECO:0000313" key="4">
    <source>
        <dbReference type="EMBL" id="CAD5120717.1"/>
    </source>
</evidence>
<proteinExistence type="predicted"/>
<comment type="caution">
    <text evidence="4">The sequence shown here is derived from an EMBL/GenBank/DDBJ whole genome shotgun (WGS) entry which is preliminary data.</text>
</comment>
<dbReference type="InterPro" id="IPR036865">
    <property type="entry name" value="CRAL-TRIO_dom_sf"/>
</dbReference>
<evidence type="ECO:0000259" key="2">
    <source>
        <dbReference type="PROSITE" id="PS50191"/>
    </source>
</evidence>
<dbReference type="CDD" id="cd00170">
    <property type="entry name" value="SEC14"/>
    <property type="match status" value="1"/>
</dbReference>
<dbReference type="InterPro" id="IPR036273">
    <property type="entry name" value="CRAL/TRIO_N_dom_sf"/>
</dbReference>
<dbReference type="SUPFAM" id="SSF101576">
    <property type="entry name" value="Supernatant protein factor (SPF), C-terminal domain"/>
    <property type="match status" value="1"/>
</dbReference>
<feature type="domain" description="CRAL-TRIO" evidence="2">
    <location>
        <begin position="80"/>
        <end position="254"/>
    </location>
</feature>
<feature type="compositionally biased region" description="Basic and acidic residues" evidence="1">
    <location>
        <begin position="414"/>
        <end position="430"/>
    </location>
</feature>
<organism evidence="4 5">
    <name type="scientific">Dimorphilus gyrociliatus</name>
    <dbReference type="NCBI Taxonomy" id="2664684"/>
    <lineage>
        <taxon>Eukaryota</taxon>
        <taxon>Metazoa</taxon>
        <taxon>Spiralia</taxon>
        <taxon>Lophotrochozoa</taxon>
        <taxon>Annelida</taxon>
        <taxon>Polychaeta</taxon>
        <taxon>Polychaeta incertae sedis</taxon>
        <taxon>Dinophilidae</taxon>
        <taxon>Dimorphilus</taxon>
    </lineage>
</organism>
<evidence type="ECO:0000313" key="5">
    <source>
        <dbReference type="Proteomes" id="UP000549394"/>
    </source>
</evidence>
<dbReference type="SMART" id="SM01100">
    <property type="entry name" value="CRAL_TRIO_N"/>
    <property type="match status" value="1"/>
</dbReference>
<dbReference type="Pfam" id="PF25883">
    <property type="entry name" value="F28H7_8_C"/>
    <property type="match status" value="1"/>
</dbReference>
<sequence>MASLELTAQELGITDKQWNILAKFKEVIKDEIRPTHTDYYLVKWLKARNYDISKAESMFRNSMKWRDEFGTDSLLTEFKDPEVLEKHWTGGTTGFDTDGRPLFLMACRGMDFKGIFRSVNKSDLHKFHIKRMMRLLEIGKEQTAKTGKQIDQTTVVADMDGLTLKQFFVPGMDQMYEVLRIYESNFPEFLGAAYVINAPRIFPLVFNVLKPFMSDDTKRKIHIFGSDWKSKVLGKFIEADQLPVSWGGTQIDENGDEFCKTKVIYGTEVPKSYFLKDKGLLNEKNTVKINVKRGSAKRIEFNVDEENSALKYAFQTDNHDVGFGIFKAKNPKDSVKDMQPLIQPKRLNCHLVPESGSIRLQEKGLYLVIFDNSYSWARSKTVYYDIEILKPDKTSDMKVEELKEGEEEEEEIDENWKTQLEDKLTDNERC</sequence>
<accession>A0A7I8VWK0</accession>
<dbReference type="PANTHER" id="PTHR23324">
    <property type="entry name" value="SEC14 RELATED PROTEIN"/>
    <property type="match status" value="1"/>
</dbReference>